<protein>
    <recommendedName>
        <fullName evidence="4">Transmembrane protein</fullName>
    </recommendedName>
</protein>
<feature type="transmembrane region" description="Helical" evidence="1">
    <location>
        <begin position="20"/>
        <end position="40"/>
    </location>
</feature>
<dbReference type="RefSeq" id="WP_082854894.1">
    <property type="nucleotide sequence ID" value="NZ_CP014578.1"/>
</dbReference>
<dbReference type="KEGG" id="buz:AYM40_00220"/>
<reference evidence="2 3" key="1">
    <citation type="journal article" date="2016" name="Gene">
        <title>PacBio SMRT assembly of a complex multi-replicon genome reveals chlorocatechol degradative operon in a region of genome plasticity.</title>
        <authorList>
            <person name="Ricker N."/>
            <person name="Shen S.Y."/>
            <person name="Goordial J."/>
            <person name="Jin S."/>
            <person name="Fulthorpe R.R."/>
        </authorList>
    </citation>
    <scope>NUCLEOTIDE SEQUENCE [LARGE SCALE GENOMIC DNA]</scope>
    <source>
        <strain evidence="2 3">OLGA172</strain>
    </source>
</reference>
<evidence type="ECO:0000256" key="1">
    <source>
        <dbReference type="SAM" id="Phobius"/>
    </source>
</evidence>
<keyword evidence="1" id="KW-0812">Transmembrane</keyword>
<keyword evidence="3" id="KW-1185">Reference proteome</keyword>
<sequence>MTRSKDAQAKLRALMKRALIAYSGAVGIVVFALAISIGHGAGLKPLLILMPLFFILFGGVTYQLIKELRELKKNKGE</sequence>
<accession>A0A167VMW2</accession>
<evidence type="ECO:0008006" key="4">
    <source>
        <dbReference type="Google" id="ProtNLM"/>
    </source>
</evidence>
<evidence type="ECO:0000313" key="3">
    <source>
        <dbReference type="Proteomes" id="UP000076852"/>
    </source>
</evidence>
<keyword evidence="1" id="KW-0472">Membrane</keyword>
<feature type="transmembrane region" description="Helical" evidence="1">
    <location>
        <begin position="46"/>
        <end position="65"/>
    </location>
</feature>
<organism evidence="2 3">
    <name type="scientific">Paraburkholderia phytofirmans OLGA172</name>
    <dbReference type="NCBI Taxonomy" id="1417228"/>
    <lineage>
        <taxon>Bacteria</taxon>
        <taxon>Pseudomonadati</taxon>
        <taxon>Pseudomonadota</taxon>
        <taxon>Betaproteobacteria</taxon>
        <taxon>Burkholderiales</taxon>
        <taxon>Burkholderiaceae</taxon>
        <taxon>Paraburkholderia</taxon>
    </lineage>
</organism>
<dbReference type="AlphaFoldDB" id="A0A167VMW2"/>
<dbReference type="Proteomes" id="UP000076852">
    <property type="component" value="Chromosome 1"/>
</dbReference>
<proteinExistence type="predicted"/>
<gene>
    <name evidence="2" type="ORF">AYM40_00220</name>
</gene>
<dbReference type="EMBL" id="CP014578">
    <property type="protein sequence ID" value="ANB70948.1"/>
    <property type="molecule type" value="Genomic_DNA"/>
</dbReference>
<keyword evidence="1" id="KW-1133">Transmembrane helix</keyword>
<name>A0A167VMW2_9BURK</name>
<evidence type="ECO:0000313" key="2">
    <source>
        <dbReference type="EMBL" id="ANB70948.1"/>
    </source>
</evidence>